<organism evidence="1 2">
    <name type="scientific">Candidatus Parabacteroides intestinigallinarum</name>
    <dbReference type="NCBI Taxonomy" id="2838722"/>
    <lineage>
        <taxon>Bacteria</taxon>
        <taxon>Pseudomonadati</taxon>
        <taxon>Bacteroidota</taxon>
        <taxon>Bacteroidia</taxon>
        <taxon>Bacteroidales</taxon>
        <taxon>Tannerellaceae</taxon>
        <taxon>Parabacteroides</taxon>
    </lineage>
</organism>
<dbReference type="PROSITE" id="PS51257">
    <property type="entry name" value="PROKAR_LIPOPROTEIN"/>
    <property type="match status" value="1"/>
</dbReference>
<evidence type="ECO:0000313" key="1">
    <source>
        <dbReference type="EMBL" id="HIX85480.1"/>
    </source>
</evidence>
<sequence length="260" mass="29643">MRVKDFCKNLCLSLCLMAWTGCDKEEWDFAAEETAESTVITGEVRSTNGEPLADVVVRVDYEEQRWLQLPNVRHKAEVKTDKKGAYRLHFLVKDDETTEEEGLSKSYHLAFDLRNLNPEVYILPGDMYDVPGDTEGDLRTIVGFSYIPAEKASTYTYDVYVPRKRMIQVTLRGFVPEAYGDYFRLTNTLPYGLGTACADKDYELRSDGYYSGEERTFSIPFALNEENVVTVERVKNGVSLTEEYTILVSDNTPASLTFDF</sequence>
<gene>
    <name evidence="1" type="ORF">H9848_02580</name>
</gene>
<dbReference type="EMBL" id="DXEN01000014">
    <property type="protein sequence ID" value="HIX85480.1"/>
    <property type="molecule type" value="Genomic_DNA"/>
</dbReference>
<comment type="caution">
    <text evidence="1">The sequence shown here is derived from an EMBL/GenBank/DDBJ whole genome shotgun (WGS) entry which is preliminary data.</text>
</comment>
<evidence type="ECO:0000313" key="2">
    <source>
        <dbReference type="Proteomes" id="UP000823847"/>
    </source>
</evidence>
<proteinExistence type="predicted"/>
<protein>
    <recommendedName>
        <fullName evidence="3">DUF3823 domain-containing protein</fullName>
    </recommendedName>
</protein>
<dbReference type="AlphaFoldDB" id="A0A9D2BPA8"/>
<reference evidence="1" key="1">
    <citation type="journal article" date="2021" name="PeerJ">
        <title>Extensive microbial diversity within the chicken gut microbiome revealed by metagenomics and culture.</title>
        <authorList>
            <person name="Gilroy R."/>
            <person name="Ravi A."/>
            <person name="Getino M."/>
            <person name="Pursley I."/>
            <person name="Horton D.L."/>
            <person name="Alikhan N.F."/>
            <person name="Baker D."/>
            <person name="Gharbi K."/>
            <person name="Hall N."/>
            <person name="Watson M."/>
            <person name="Adriaenssens E.M."/>
            <person name="Foster-Nyarko E."/>
            <person name="Jarju S."/>
            <person name="Secka A."/>
            <person name="Antonio M."/>
            <person name="Oren A."/>
            <person name="Chaudhuri R.R."/>
            <person name="La Ragione R."/>
            <person name="Hildebrand F."/>
            <person name="Pallen M.J."/>
        </authorList>
    </citation>
    <scope>NUCLEOTIDE SEQUENCE</scope>
    <source>
        <strain evidence="1">ChiHecec2B26-12326</strain>
    </source>
</reference>
<dbReference type="InterPro" id="IPR008969">
    <property type="entry name" value="CarboxyPept-like_regulatory"/>
</dbReference>
<accession>A0A9D2BPA8</accession>
<evidence type="ECO:0008006" key="3">
    <source>
        <dbReference type="Google" id="ProtNLM"/>
    </source>
</evidence>
<name>A0A9D2BPA8_9BACT</name>
<reference evidence="1" key="2">
    <citation type="submission" date="2021-04" db="EMBL/GenBank/DDBJ databases">
        <authorList>
            <person name="Gilroy R."/>
        </authorList>
    </citation>
    <scope>NUCLEOTIDE SEQUENCE</scope>
    <source>
        <strain evidence="1">ChiHecec2B26-12326</strain>
    </source>
</reference>
<dbReference type="Proteomes" id="UP000823847">
    <property type="component" value="Unassembled WGS sequence"/>
</dbReference>
<dbReference type="SUPFAM" id="SSF49464">
    <property type="entry name" value="Carboxypeptidase regulatory domain-like"/>
    <property type="match status" value="1"/>
</dbReference>